<dbReference type="Gene3D" id="1.10.510.10">
    <property type="entry name" value="Transferase(Phosphotransferase) domain 1"/>
    <property type="match status" value="1"/>
</dbReference>
<evidence type="ECO:0000259" key="5">
    <source>
        <dbReference type="PROSITE" id="PS51473"/>
    </source>
</evidence>
<keyword evidence="7" id="KW-1185">Reference proteome</keyword>
<accession>A0ABR2T1K4</accession>
<evidence type="ECO:0000256" key="3">
    <source>
        <dbReference type="SAM" id="Phobius"/>
    </source>
</evidence>
<keyword evidence="3" id="KW-0812">Transmembrane</keyword>
<feature type="domain" description="Gnk2-homologous" evidence="5">
    <location>
        <begin position="35"/>
        <end position="138"/>
    </location>
</feature>
<evidence type="ECO:0000256" key="4">
    <source>
        <dbReference type="SAM" id="SignalP"/>
    </source>
</evidence>
<feature type="chain" id="PRO_5046151362" description="Gnk2-homologous domain-containing protein" evidence="4">
    <location>
        <begin position="32"/>
        <end position="427"/>
    </location>
</feature>
<feature type="transmembrane region" description="Helical" evidence="3">
    <location>
        <begin position="266"/>
        <end position="292"/>
    </location>
</feature>
<proteinExistence type="predicted"/>
<dbReference type="SUPFAM" id="SSF56112">
    <property type="entry name" value="Protein kinase-like (PK-like)"/>
    <property type="match status" value="1"/>
</dbReference>
<dbReference type="CDD" id="cd23509">
    <property type="entry name" value="Gnk2-like"/>
    <property type="match status" value="2"/>
</dbReference>
<dbReference type="PANTHER" id="PTHR32099:SF42">
    <property type="entry name" value="CYSTEINE-RICH RECEPTOR-LIKE PROTEIN KINASE 9-RELATED"/>
    <property type="match status" value="1"/>
</dbReference>
<feature type="signal peptide" evidence="4">
    <location>
        <begin position="1"/>
        <end position="31"/>
    </location>
</feature>
<evidence type="ECO:0000313" key="6">
    <source>
        <dbReference type="EMBL" id="KAK9031363.1"/>
    </source>
</evidence>
<dbReference type="InterPro" id="IPR038408">
    <property type="entry name" value="GNK2_sf"/>
</dbReference>
<reference evidence="6 7" key="1">
    <citation type="journal article" date="2024" name="G3 (Bethesda)">
        <title>Genome assembly of Hibiscus sabdariffa L. provides insights into metabolisms of medicinal natural products.</title>
        <authorList>
            <person name="Kim T."/>
        </authorList>
    </citation>
    <scope>NUCLEOTIDE SEQUENCE [LARGE SCALE GENOMIC DNA]</scope>
    <source>
        <strain evidence="6">TK-2024</strain>
        <tissue evidence="6">Old leaves</tissue>
    </source>
</reference>
<dbReference type="InterPro" id="IPR021820">
    <property type="entry name" value="S-locus_recpt_kinase_C"/>
</dbReference>
<protein>
    <recommendedName>
        <fullName evidence="5">Gnk2-homologous domain-containing protein</fullName>
    </recommendedName>
</protein>
<dbReference type="Proteomes" id="UP001396334">
    <property type="component" value="Unassembled WGS sequence"/>
</dbReference>
<organism evidence="6 7">
    <name type="scientific">Hibiscus sabdariffa</name>
    <name type="common">roselle</name>
    <dbReference type="NCBI Taxonomy" id="183260"/>
    <lineage>
        <taxon>Eukaryota</taxon>
        <taxon>Viridiplantae</taxon>
        <taxon>Streptophyta</taxon>
        <taxon>Embryophyta</taxon>
        <taxon>Tracheophyta</taxon>
        <taxon>Spermatophyta</taxon>
        <taxon>Magnoliopsida</taxon>
        <taxon>eudicotyledons</taxon>
        <taxon>Gunneridae</taxon>
        <taxon>Pentapetalae</taxon>
        <taxon>rosids</taxon>
        <taxon>malvids</taxon>
        <taxon>Malvales</taxon>
        <taxon>Malvaceae</taxon>
        <taxon>Malvoideae</taxon>
        <taxon>Hibiscus</taxon>
    </lineage>
</organism>
<dbReference type="Pfam" id="PF11883">
    <property type="entry name" value="DUF3403"/>
    <property type="match status" value="1"/>
</dbReference>
<dbReference type="PANTHER" id="PTHR32099">
    <property type="entry name" value="CYSTEINE-RICH REPEAT SECRETORY PROTEIN"/>
    <property type="match status" value="1"/>
</dbReference>
<keyword evidence="3" id="KW-0472">Membrane</keyword>
<feature type="domain" description="Gnk2-homologous" evidence="5">
    <location>
        <begin position="148"/>
        <end position="253"/>
    </location>
</feature>
<evidence type="ECO:0000256" key="1">
    <source>
        <dbReference type="ARBA" id="ARBA00022729"/>
    </source>
</evidence>
<keyword evidence="1 4" id="KW-0732">Signal</keyword>
<dbReference type="Pfam" id="PF01657">
    <property type="entry name" value="Stress-antifung"/>
    <property type="match status" value="2"/>
</dbReference>
<keyword evidence="2" id="KW-0677">Repeat</keyword>
<comment type="caution">
    <text evidence="6">The sequence shown here is derived from an EMBL/GenBank/DDBJ whole genome shotgun (WGS) entry which is preliminary data.</text>
</comment>
<dbReference type="PROSITE" id="PS51473">
    <property type="entry name" value="GNK2"/>
    <property type="match status" value="2"/>
</dbReference>
<gene>
    <name evidence="6" type="ORF">V6N11_032746</name>
</gene>
<sequence>MTLGRKCQQISIVSVHLLVLLLALLNHTSEAQQPTYVYHFCSNTTNFFINSTYQANRDTLLSSLSYYGTREEGFYNTTSGRDPDMVYGLFGCLGDLSTNDCQACVTFATSEISRLCRIKKTAVIWYDGCVVRYSDRNMFSIVTEAPRVAFIDSLIVTPTLTEQDRFDPYILSIINDTASLVEIEHAGPINFATKEENVSKFQTLSILVQCTPDLSGTDCGRCLRGAIAYLPSGPEGGTSFNPSCIVRYEFNPSYTAMPPSARGAKWSMGMIMAVICAAALVLALLIGSSFVYSRLKERTRIDEERSQATLLYELASPKEVIITQEGQLAWGLWKEGKELELIDPGLLESCTIPEIDRCIHIGLLCVQEDPTDRPTMSDVVVILGSNTITLPEPKRPAFSVGRMIPIDQSSTTDPSINQMTVSNISAY</sequence>
<name>A0ABR2T1K4_9ROSI</name>
<keyword evidence="3" id="KW-1133">Transmembrane helix</keyword>
<dbReference type="Gene3D" id="3.30.430.20">
    <property type="entry name" value="Gnk2 domain, C-X8-C-X2-C motif"/>
    <property type="match status" value="2"/>
</dbReference>
<evidence type="ECO:0000313" key="7">
    <source>
        <dbReference type="Proteomes" id="UP001396334"/>
    </source>
</evidence>
<evidence type="ECO:0000256" key="2">
    <source>
        <dbReference type="ARBA" id="ARBA00022737"/>
    </source>
</evidence>
<dbReference type="EMBL" id="JBBPBN010000010">
    <property type="protein sequence ID" value="KAK9031363.1"/>
    <property type="molecule type" value="Genomic_DNA"/>
</dbReference>
<dbReference type="InterPro" id="IPR002902">
    <property type="entry name" value="GNK2"/>
</dbReference>
<dbReference type="InterPro" id="IPR011009">
    <property type="entry name" value="Kinase-like_dom_sf"/>
</dbReference>